<proteinExistence type="predicted"/>
<name>A0A1Z5YRQ9_9PROT</name>
<dbReference type="RefSeq" id="WP_086652091.1">
    <property type="nucleotide sequence ID" value="NZ_JOMQ01000065.1"/>
</dbReference>
<dbReference type="EMBL" id="JOMQ01000065">
    <property type="protein sequence ID" value="OUI99873.1"/>
    <property type="molecule type" value="Genomic_DNA"/>
</dbReference>
<accession>A0A1Z5YRQ9</accession>
<comment type="caution">
    <text evidence="1">The sequence shown here is derived from an EMBL/GenBank/DDBJ whole genome shotgun (WGS) entry which is preliminary data.</text>
</comment>
<evidence type="ECO:0000313" key="1">
    <source>
        <dbReference type="EMBL" id="OUI99873.1"/>
    </source>
</evidence>
<protein>
    <submittedName>
        <fullName evidence="1">Uncharacterized protein</fullName>
    </submittedName>
</protein>
<dbReference type="OrthoDB" id="7225534at2"/>
<sequence>MSIFRTSLPQSGKAPRPTVTFLLNAFCQRVAQAFTARGMLQLGMLEGIVATLEENARKDRLRALYPVSGTFGAFADGPTATAMTQPQNPSR</sequence>
<organism evidence="1 2">
    <name type="scientific">Acetobacter cibinongensis</name>
    <dbReference type="NCBI Taxonomy" id="146475"/>
    <lineage>
        <taxon>Bacteria</taxon>
        <taxon>Pseudomonadati</taxon>
        <taxon>Pseudomonadota</taxon>
        <taxon>Alphaproteobacteria</taxon>
        <taxon>Acetobacterales</taxon>
        <taxon>Acetobacteraceae</taxon>
        <taxon>Acetobacter</taxon>
    </lineage>
</organism>
<gene>
    <name evidence="1" type="ORF">HK14_12820</name>
</gene>
<reference evidence="1 2" key="1">
    <citation type="submission" date="2014-06" db="EMBL/GenBank/DDBJ databases">
        <authorList>
            <person name="Ju J."/>
            <person name="Zhang J."/>
        </authorList>
    </citation>
    <scope>NUCLEOTIDE SEQUENCE [LARGE SCALE GENOMIC DNA]</scope>
    <source>
        <strain evidence="1 2">DsW_47</strain>
    </source>
</reference>
<dbReference type="Proteomes" id="UP000196086">
    <property type="component" value="Unassembled WGS sequence"/>
</dbReference>
<evidence type="ECO:0000313" key="2">
    <source>
        <dbReference type="Proteomes" id="UP000196086"/>
    </source>
</evidence>
<dbReference type="AlphaFoldDB" id="A0A1Z5YRQ9"/>